<feature type="domain" description="Spore protein YkvP/CgeB glycosyl transferase-like" evidence="2">
    <location>
        <begin position="463"/>
        <end position="604"/>
    </location>
</feature>
<reference evidence="4" key="1">
    <citation type="submission" date="2019-01" db="EMBL/GenBank/DDBJ databases">
        <title>Sinorhodobacter populi sp. nov. isolated from the symptomatic bark tissue of Populus euramericana canker.</title>
        <authorList>
            <person name="Li Y."/>
        </authorList>
    </citation>
    <scope>NUCLEOTIDE SEQUENCE [LARGE SCALE GENOMIC DNA]</scope>
    <source>
        <strain evidence="4">CGMCC 1.12963</strain>
    </source>
</reference>
<accession>A0A443LRG9</accession>
<keyword evidence="4" id="KW-1185">Reference proteome</keyword>
<evidence type="ECO:0000313" key="4">
    <source>
        <dbReference type="Proteomes" id="UP000288071"/>
    </source>
</evidence>
<proteinExistence type="predicted"/>
<feature type="region of interest" description="Disordered" evidence="1">
    <location>
        <begin position="1"/>
        <end position="21"/>
    </location>
</feature>
<dbReference type="EMBL" id="SAVA01000006">
    <property type="protein sequence ID" value="RWR51759.1"/>
    <property type="molecule type" value="Genomic_DNA"/>
</dbReference>
<evidence type="ECO:0000256" key="1">
    <source>
        <dbReference type="SAM" id="MobiDB-lite"/>
    </source>
</evidence>
<dbReference type="GO" id="GO:0016740">
    <property type="term" value="F:transferase activity"/>
    <property type="evidence" value="ECO:0007669"/>
    <property type="project" value="UniProtKB-KW"/>
</dbReference>
<keyword evidence="3" id="KW-0808">Transferase</keyword>
<dbReference type="Proteomes" id="UP000288071">
    <property type="component" value="Unassembled WGS sequence"/>
</dbReference>
<sequence>MRRIAKSHSPDTVLGSTASPSWPLSEVPSQAIPPMSLPPSRLLPLAQAPLLALRLQRLCGLDPEAAARAASWLETAWFWGGEPPELHPWRALCPDPQSLWRLVCLFEPADPRGAAPLHEHLQGGWRRGGRPAPWFDVAGYDTLSARRVAPQEAAILHYAREGWARGLDPDPHGLGLVPPLPRRTIVLTAQSAADLPAIRAHLRRAPPGPDWLVLDTSPDHAVARQLAQEETAALRQGRLRLSPAPADSTGAALAALVADVAQDSGQGGPDPLLLPLPPPQPLPRHPARRPAAAARGPHIALLCPAPDQARAYRWGDFHFAESLAAALEAQGAQAEICLTDAWGALADRPAAQAPEATLLLRGVRSAPRFGSALRLMWMISHPGRVSPEEMAGYDHVFVASESYTRTLRPILHDRVSALLQCSDPSRFAPDTRAPGTDADADADADAIPAHPLLFVGNSRRAERWIVAEAVANGHVPALYGAEWEDTPFAALVQGESLPNRDLGTWYRRAAIVLNDHWPDMAQHGFLSNRLFDVAMAGGFLISDRVEGAEIFGDPLVQVDSGAALDAAIRHYLAHPEERRSRAAALHETVRHQHSFARRATEILARVRMLLARPGASVSPD</sequence>
<organism evidence="3 4">
    <name type="scientific">Paenirhodobacter huangdaonensis</name>
    <dbReference type="NCBI Taxonomy" id="2501515"/>
    <lineage>
        <taxon>Bacteria</taxon>
        <taxon>Pseudomonadati</taxon>
        <taxon>Pseudomonadota</taxon>
        <taxon>Alphaproteobacteria</taxon>
        <taxon>Rhodobacterales</taxon>
        <taxon>Rhodobacter group</taxon>
        <taxon>Paenirhodobacter</taxon>
    </lineage>
</organism>
<reference evidence="3 4" key="2">
    <citation type="submission" date="2019-01" db="EMBL/GenBank/DDBJ databases">
        <title>Sinorhodobacter populi sp. nov. isolated from the symptomatic bark tissue of Populus euramericana canker.</title>
        <authorList>
            <person name="Xu G."/>
        </authorList>
    </citation>
    <scope>NUCLEOTIDE SEQUENCE [LARGE SCALE GENOMIC DNA]</scope>
    <source>
        <strain evidence="3 4">CGMCC 1.12963</strain>
    </source>
</reference>
<protein>
    <submittedName>
        <fullName evidence="3">Glycosyltransferase family 1 protein</fullName>
    </submittedName>
</protein>
<feature type="compositionally biased region" description="Pro residues" evidence="1">
    <location>
        <begin position="272"/>
        <end position="284"/>
    </location>
</feature>
<evidence type="ECO:0000313" key="3">
    <source>
        <dbReference type="EMBL" id="RWR51759.1"/>
    </source>
</evidence>
<evidence type="ECO:0000259" key="2">
    <source>
        <dbReference type="Pfam" id="PF13524"/>
    </source>
</evidence>
<name>A0A443LRG9_9RHOB</name>
<dbReference type="Pfam" id="PF13524">
    <property type="entry name" value="Glyco_trans_1_2"/>
    <property type="match status" value="1"/>
</dbReference>
<dbReference type="AlphaFoldDB" id="A0A443LRG9"/>
<feature type="region of interest" description="Disordered" evidence="1">
    <location>
        <begin position="263"/>
        <end position="289"/>
    </location>
</feature>
<comment type="caution">
    <text evidence="3">The sequence shown here is derived from an EMBL/GenBank/DDBJ whole genome shotgun (WGS) entry which is preliminary data.</text>
</comment>
<dbReference type="InterPro" id="IPR055259">
    <property type="entry name" value="YkvP/CgeB_Glyco_trans-like"/>
</dbReference>
<gene>
    <name evidence="3" type="ORF">EOW66_12350</name>
</gene>